<accession>A0A7W5VGY4</accession>
<sequence length="506" mass="51866">MELTLSVRSFQVPATLGTRGLAAELALGADLAGHAGHLVGEGAEGVDHRVDGLREGRHLALGLDDDLLRQVALGHRGRHLGDAAHLVGQVGGHEVDVVGEVLPGAGDAAHGGLTAELALRADLAGHPGHLVGEGRELVDHRVDGLLQLEDLAAGVDPDLLRQVALGDGGGDLGDTAHLGGEVVGHDVDRLGQRLPGAGDALDVGLAAQPSLGAHLAGHAGHLVGEGRQLVDHRVQGVLQLEDLAARRDGDLLRQVAPRHGGGHLRDVADLGGEVARHVVDGVGEVAPGACHALDVGLAAELTLGAHLAGDPGDLVGEGGQLVDHRVDGVLQLEDLAAGVDRDLLRQIALGHRRGDLGDAAHLVGEVARHGVDGLGEVLPRPGHAWHVGLAAEPSVGADLAGHAGHLGGEQRQLVDHAVEDLRDLAEQPIGVAGQARAEVAVPDRGQTCKQLSEFELSGVADLPSSRPASTHPVAHPLAILAIGQIYGQEISPGDRYWTIRSLNGIC</sequence>
<dbReference type="EMBL" id="JACIBV010000001">
    <property type="protein sequence ID" value="MBB3731835.1"/>
    <property type="molecule type" value="Genomic_DNA"/>
</dbReference>
<evidence type="ECO:0000313" key="1">
    <source>
        <dbReference type="EMBL" id="MBB3731835.1"/>
    </source>
</evidence>
<keyword evidence="2" id="KW-1185">Reference proteome</keyword>
<name>A0A7W5VGY4_9ACTN</name>
<organism evidence="1 2">
    <name type="scientific">Nonomuraea dietziae</name>
    <dbReference type="NCBI Taxonomy" id="65515"/>
    <lineage>
        <taxon>Bacteria</taxon>
        <taxon>Bacillati</taxon>
        <taxon>Actinomycetota</taxon>
        <taxon>Actinomycetes</taxon>
        <taxon>Streptosporangiales</taxon>
        <taxon>Streptosporangiaceae</taxon>
        <taxon>Nonomuraea</taxon>
    </lineage>
</organism>
<reference evidence="1 2" key="1">
    <citation type="submission" date="2020-08" db="EMBL/GenBank/DDBJ databases">
        <title>Sequencing the genomes of 1000 actinobacteria strains.</title>
        <authorList>
            <person name="Klenk H.-P."/>
        </authorList>
    </citation>
    <scope>NUCLEOTIDE SEQUENCE [LARGE SCALE GENOMIC DNA]</scope>
    <source>
        <strain evidence="1 2">DSM 44320</strain>
    </source>
</reference>
<gene>
    <name evidence="1" type="ORF">FHR33_007695</name>
</gene>
<proteinExistence type="predicted"/>
<protein>
    <submittedName>
        <fullName evidence="1">Uncharacterized protein</fullName>
    </submittedName>
</protein>
<comment type="caution">
    <text evidence="1">The sequence shown here is derived from an EMBL/GenBank/DDBJ whole genome shotgun (WGS) entry which is preliminary data.</text>
</comment>
<evidence type="ECO:0000313" key="2">
    <source>
        <dbReference type="Proteomes" id="UP000579945"/>
    </source>
</evidence>
<dbReference type="Proteomes" id="UP000579945">
    <property type="component" value="Unassembled WGS sequence"/>
</dbReference>
<dbReference type="AlphaFoldDB" id="A0A7W5VGY4"/>